<sequence>MKFGFLIDSAVGGIGYRTESVGQDSLVTTGDDGLFLYREGESVTFYIGDLKFPTVRARPTITPIDLAGGNLPVGDQVVINMTRLLLSLDKDGNPSNGISIDNMALQAGYALDFSTDSTTFESDSATLVANSGSGTTSLVPESDAVSHLQASLDSSVNRRALVSADGADTDNAFELFAAAFGGNPVEEQECAGGHNEFGRHITEVDDELLNAPVFQFNIHLSDDIDCSTGKSDRQRLEVKTYSQSPPELLSSEGEWHSFRWKFRLPDQFQPSTRFTHIFQLKPVGGDDSNPIVSIIPRKSSTNRLQVVHVSGSEEGSVNNVLVEKDLSLFNNKWIDAFVRIRSVDTSGYFEIILRDYLTQETLLSYINNNIDMFRTGASFNRPKWGIYRNILESADLRDESLRFNDFCIAEGTNTCPLDAESSSTAAPRYDFESDLLGAAPADPFTSVEAVVSSEQAKSGSQAVKLSDTSTTDNGKLRVTAPAAAASGSFRVSVWVPNNMDTTAYLTLFSGGNSSASNKVAEAILTSAGDLRLRGADGSQNSVGSYSVEQWNDFEFAWEDIGTSGSYSLYLNGVLVGSGYESVLGGLIPDRVEIKYGTSSSTSGTSIFVDDISAFARCFSCESENGGDTDETAQFDFDAEQLGTAPSEPFTSVEAVISAEQAQSGSQSVKISDTLTSDAGKLRLSADSALNTGSFKASIWMPEDADSTLYLTVFSGGNSASANKIAETILTASGRLYRRAADGSQAEVGSYVPGQWNDVEMRWVDIDSSNSYALYLNGNPIGTAYEVVIGGLVPDRVEIKYGTVSGTSATSAYVDDLSVYDSLDE</sequence>
<evidence type="ECO:0000313" key="1">
    <source>
        <dbReference type="EMBL" id="TLM75636.1"/>
    </source>
</evidence>
<dbReference type="EMBL" id="VANI01000016">
    <property type="protein sequence ID" value="TLM75636.1"/>
    <property type="molecule type" value="Genomic_DNA"/>
</dbReference>
<gene>
    <name evidence="1" type="ORF">FDY93_15165</name>
</gene>
<accession>A0ABY2UEG4</accession>
<dbReference type="Proteomes" id="UP000306791">
    <property type="component" value="Unassembled WGS sequence"/>
</dbReference>
<evidence type="ECO:0008006" key="3">
    <source>
        <dbReference type="Google" id="ProtNLM"/>
    </source>
</evidence>
<protein>
    <recommendedName>
        <fullName evidence="3">Concanavalin A-like lectin/glucanases superfamily protein</fullName>
    </recommendedName>
</protein>
<dbReference type="InterPro" id="IPR013320">
    <property type="entry name" value="ConA-like_dom_sf"/>
</dbReference>
<dbReference type="SUPFAM" id="SSF49899">
    <property type="entry name" value="Concanavalin A-like lectins/glucanases"/>
    <property type="match status" value="2"/>
</dbReference>
<dbReference type="RefSeq" id="WP_138236608.1">
    <property type="nucleotide sequence ID" value="NZ_CP185860.1"/>
</dbReference>
<proteinExistence type="predicted"/>
<name>A0ABY2UEG4_9GAMM</name>
<dbReference type="Gene3D" id="2.60.120.200">
    <property type="match status" value="3"/>
</dbReference>
<comment type="caution">
    <text evidence="1">The sequence shown here is derived from an EMBL/GenBank/DDBJ whole genome shotgun (WGS) entry which is preliminary data.</text>
</comment>
<reference evidence="1 2" key="1">
    <citation type="submission" date="2019-05" db="EMBL/GenBank/DDBJ databases">
        <title>Microbulbifer harenosus sp. nov., an alginate-degrading bacterium isolated from coastal sand.</title>
        <authorList>
            <person name="Huang H."/>
            <person name="Mo K."/>
            <person name="Bao S."/>
        </authorList>
    </citation>
    <scope>NUCLEOTIDE SEQUENCE [LARGE SCALE GENOMIC DNA]</scope>
    <source>
        <strain evidence="1 2">HB161719</strain>
    </source>
</reference>
<keyword evidence="2" id="KW-1185">Reference proteome</keyword>
<organism evidence="1 2">
    <name type="scientific">Microbulbifer harenosus</name>
    <dbReference type="NCBI Taxonomy" id="2576840"/>
    <lineage>
        <taxon>Bacteria</taxon>
        <taxon>Pseudomonadati</taxon>
        <taxon>Pseudomonadota</taxon>
        <taxon>Gammaproteobacteria</taxon>
        <taxon>Cellvibrionales</taxon>
        <taxon>Microbulbiferaceae</taxon>
        <taxon>Microbulbifer</taxon>
    </lineage>
</organism>
<evidence type="ECO:0000313" key="2">
    <source>
        <dbReference type="Proteomes" id="UP000306791"/>
    </source>
</evidence>